<sequence>MTVDVVVAGGGAAGVAAAVGAARTGARVRLLERHGFLGGTAIAASVLTYCGFFDERHRPVVAGVGRQFLEYLERTGSYRTRITQESGNKVVLLDPETTKAALDDLLLDHGVELALHTTVVGVHGPDERPAAVTTFHAGTHETVGARAFVDCTGDGALLVAAGAPVRVEPPERRQASTLVLRFGGVAPDADLSTAALRQAVTDYRGCHDVELPRDHGSVVRLPVSGEVMVLTVDQHEDVLTVEGRTRAEIAGRRLAAHYLRAVRAIPGWRDCFLAATGPEIGVRETRHLVGREQLTGADAAAGRRRPDEVVARGGWPMEDHAVPGATSYGRIRDGGWYDIPLGSLRSRDRANVWAAGRLVDADPAAFSSVRVMGTAFATGHAAGVAAALQAAGEPDDRRVVQEVLRAQGALL</sequence>
<keyword evidence="5" id="KW-0411">Iron-sulfur</keyword>
<dbReference type="SUPFAM" id="SSF51905">
    <property type="entry name" value="FAD/NAD(P)-binding domain"/>
    <property type="match status" value="1"/>
</dbReference>
<dbReference type="InterPro" id="IPR039650">
    <property type="entry name" value="HdrA-like"/>
</dbReference>
<keyword evidence="3" id="KW-0560">Oxidoreductase</keyword>
<evidence type="ECO:0000256" key="5">
    <source>
        <dbReference type="ARBA" id="ARBA00023014"/>
    </source>
</evidence>
<dbReference type="Gene3D" id="3.50.50.60">
    <property type="entry name" value="FAD/NAD(P)-binding domain"/>
    <property type="match status" value="1"/>
</dbReference>
<accession>A0ABP3YMN7</accession>
<keyword evidence="1" id="KW-0004">4Fe-4S</keyword>
<keyword evidence="7" id="KW-1185">Reference proteome</keyword>
<dbReference type="InterPro" id="IPR036188">
    <property type="entry name" value="FAD/NAD-bd_sf"/>
</dbReference>
<name>A0ABP3YMN7_9PSEU</name>
<evidence type="ECO:0000256" key="2">
    <source>
        <dbReference type="ARBA" id="ARBA00022723"/>
    </source>
</evidence>
<reference evidence="7" key="1">
    <citation type="journal article" date="2019" name="Int. J. Syst. Evol. Microbiol.">
        <title>The Global Catalogue of Microorganisms (GCM) 10K type strain sequencing project: providing services to taxonomists for standard genome sequencing and annotation.</title>
        <authorList>
            <consortium name="The Broad Institute Genomics Platform"/>
            <consortium name="The Broad Institute Genome Sequencing Center for Infectious Disease"/>
            <person name="Wu L."/>
            <person name="Ma J."/>
        </authorList>
    </citation>
    <scope>NUCLEOTIDE SEQUENCE [LARGE SCALE GENOMIC DNA]</scope>
    <source>
        <strain evidence="7">JCM 11117</strain>
    </source>
</reference>
<evidence type="ECO:0000313" key="7">
    <source>
        <dbReference type="Proteomes" id="UP001499967"/>
    </source>
</evidence>
<dbReference type="Proteomes" id="UP001499967">
    <property type="component" value="Unassembled WGS sequence"/>
</dbReference>
<dbReference type="PANTHER" id="PTHR43498">
    <property type="entry name" value="FERREDOXIN:COB-COM HETERODISULFIDE REDUCTASE SUBUNIT A"/>
    <property type="match status" value="1"/>
</dbReference>
<evidence type="ECO:0000313" key="6">
    <source>
        <dbReference type="EMBL" id="GAA0896698.1"/>
    </source>
</evidence>
<dbReference type="RefSeq" id="WP_343944583.1">
    <property type="nucleotide sequence ID" value="NZ_BAAAHP010000177.1"/>
</dbReference>
<evidence type="ECO:0000256" key="1">
    <source>
        <dbReference type="ARBA" id="ARBA00022485"/>
    </source>
</evidence>
<gene>
    <name evidence="6" type="ORF">GCM10009559_55780</name>
</gene>
<proteinExistence type="predicted"/>
<organism evidence="6 7">
    <name type="scientific">Pseudonocardia zijingensis</name>
    <dbReference type="NCBI Taxonomy" id="153376"/>
    <lineage>
        <taxon>Bacteria</taxon>
        <taxon>Bacillati</taxon>
        <taxon>Actinomycetota</taxon>
        <taxon>Actinomycetes</taxon>
        <taxon>Pseudonocardiales</taxon>
        <taxon>Pseudonocardiaceae</taxon>
        <taxon>Pseudonocardia</taxon>
    </lineage>
</organism>
<comment type="caution">
    <text evidence="6">The sequence shown here is derived from an EMBL/GenBank/DDBJ whole genome shotgun (WGS) entry which is preliminary data.</text>
</comment>
<dbReference type="EMBL" id="BAAAHP010000177">
    <property type="protein sequence ID" value="GAA0896698.1"/>
    <property type="molecule type" value="Genomic_DNA"/>
</dbReference>
<evidence type="ECO:0000256" key="3">
    <source>
        <dbReference type="ARBA" id="ARBA00023002"/>
    </source>
</evidence>
<dbReference type="PRINTS" id="PR00411">
    <property type="entry name" value="PNDRDTASEI"/>
</dbReference>
<dbReference type="Pfam" id="PF12831">
    <property type="entry name" value="FAD_oxidored"/>
    <property type="match status" value="1"/>
</dbReference>
<protein>
    <submittedName>
        <fullName evidence="6">FAD-dependent oxidoreductase</fullName>
    </submittedName>
</protein>
<dbReference type="PANTHER" id="PTHR43498:SF1">
    <property type="entry name" value="COB--COM HETERODISULFIDE REDUCTASE IRON-SULFUR SUBUNIT A"/>
    <property type="match status" value="1"/>
</dbReference>
<keyword evidence="4" id="KW-0408">Iron</keyword>
<evidence type="ECO:0000256" key="4">
    <source>
        <dbReference type="ARBA" id="ARBA00023004"/>
    </source>
</evidence>
<keyword evidence="2" id="KW-0479">Metal-binding</keyword>